<keyword evidence="5 10" id="KW-0328">Glycosyltransferase</keyword>
<dbReference type="Proteomes" id="UP000292118">
    <property type="component" value="Chromosome"/>
</dbReference>
<dbReference type="PANTHER" id="PTHR32438">
    <property type="entry name" value="4-ALPHA-GLUCANOTRANSFERASE DPE1, CHLOROPLASTIC/AMYLOPLASTIC"/>
    <property type="match status" value="1"/>
</dbReference>
<dbReference type="OrthoDB" id="9811841at2"/>
<dbReference type="KEGG" id="xya:ET471_10860"/>
<dbReference type="GO" id="GO:0004134">
    <property type="term" value="F:4-alpha-glucanotransferase activity"/>
    <property type="evidence" value="ECO:0007669"/>
    <property type="project" value="UniProtKB-EC"/>
</dbReference>
<evidence type="ECO:0000256" key="9">
    <source>
        <dbReference type="ARBA" id="ARBA00031501"/>
    </source>
</evidence>
<dbReference type="InterPro" id="IPR048458">
    <property type="entry name" value="MalQ_N"/>
</dbReference>
<dbReference type="EMBL" id="CP035493">
    <property type="protein sequence ID" value="QAY70465.1"/>
    <property type="molecule type" value="Genomic_DNA"/>
</dbReference>
<organism evidence="12 13">
    <name type="scientific">Xylanimonas protaetiae</name>
    <dbReference type="NCBI Taxonomy" id="2509457"/>
    <lineage>
        <taxon>Bacteria</taxon>
        <taxon>Bacillati</taxon>
        <taxon>Actinomycetota</taxon>
        <taxon>Actinomycetes</taxon>
        <taxon>Micrococcales</taxon>
        <taxon>Promicromonosporaceae</taxon>
        <taxon>Xylanimonas</taxon>
    </lineage>
</organism>
<dbReference type="InterPro" id="IPR003385">
    <property type="entry name" value="Glyco_hydro_77"/>
</dbReference>
<keyword evidence="6 10" id="KW-0808">Transferase</keyword>
<evidence type="ECO:0000256" key="10">
    <source>
        <dbReference type="RuleBase" id="RU361207"/>
    </source>
</evidence>
<dbReference type="InterPro" id="IPR017853">
    <property type="entry name" value="GH"/>
</dbReference>
<dbReference type="AlphaFoldDB" id="A0A4P6F555"/>
<evidence type="ECO:0000256" key="4">
    <source>
        <dbReference type="ARBA" id="ARBA00020295"/>
    </source>
</evidence>
<dbReference type="Gene3D" id="3.20.20.80">
    <property type="entry name" value="Glycosidases"/>
    <property type="match status" value="1"/>
</dbReference>
<dbReference type="RefSeq" id="WP_129188248.1">
    <property type="nucleotide sequence ID" value="NZ_CP035493.1"/>
</dbReference>
<evidence type="ECO:0000313" key="13">
    <source>
        <dbReference type="Proteomes" id="UP000292118"/>
    </source>
</evidence>
<dbReference type="NCBIfam" id="TIGR00217">
    <property type="entry name" value="malQ"/>
    <property type="match status" value="1"/>
</dbReference>
<reference evidence="12 13" key="1">
    <citation type="submission" date="2019-01" db="EMBL/GenBank/DDBJ databases">
        <title>Genome sequencing of strain FW10M-9.</title>
        <authorList>
            <person name="Heo J."/>
            <person name="Kim S.-J."/>
            <person name="Kim J.-S."/>
            <person name="Hong S.-B."/>
            <person name="Kwon S.-W."/>
        </authorList>
    </citation>
    <scope>NUCLEOTIDE SEQUENCE [LARGE SCALE GENOMIC DNA]</scope>
    <source>
        <strain evidence="12 13">FW10M-9</strain>
    </source>
</reference>
<sequence length="719" mass="79215">MSQTPPPDEIPAELLELAHVHGVRTEFYGFDGGAQQVRASTLVAVLEALGVPATSRNQVQMSLALARDDEWRQALPPTVVVRQGVDATVPVHVNDGSAVQVWVELDGAEPLAARRGQRERRDLTQREVYVEPRMVDGRRTGRATFAVPTDLPLGWHTLHATSDGGEAKTTLVVTPQRLTLAPEVEQKQVWGLLVQLYSVRSRTSWGLGDLADLADIAWLAAHRGGADFVAVNPLAAAEPTVPMTPSPYLPTSRRFLNPVYVRVEDILETAYLSAADRSLVEWAADPVRDLATDPGPIDRDAVWEAKKAALEVVFTAPRRAARQAAYEEFVAEQGKGLRDYATWCAITEHLAGKDWPRELSTPDAPAVVALREQLAERVEFHTWLQWVADEQKAVAQRTAREAGMKIGIMHDLAVGVHPEGADAWANGAYLARGVEVGAPPDMYNQQGQNWSQPPWNPRALAKAGYAPYRDMLRTVLRSAGALRADHILGLFRLWWIPGGSKASAGTYVAYDHEAMVGILCLEAQRAGAVVVGEDLGVFEPWVRDYLADRGILGTSVLWFEQENGGPLPPEKYRHLAMASVGTHDMPPTAGYLAGEHVDLRERLGLLTEPVEVVRRRAREEREVFVRALVERGLVGEDASEREIVEAMHRYLRRAPSALFGVQLVDMVGERRSQNQPGTDQEYPNWKVPLGDANGNPILLEDLFESQRLRSLIAALNADA</sequence>
<evidence type="ECO:0000256" key="3">
    <source>
        <dbReference type="ARBA" id="ARBA00012560"/>
    </source>
</evidence>
<proteinExistence type="inferred from homology"/>
<dbReference type="PANTHER" id="PTHR32438:SF5">
    <property type="entry name" value="4-ALPHA-GLUCANOTRANSFERASE DPE1, CHLOROPLASTIC_AMYLOPLASTIC"/>
    <property type="match status" value="1"/>
</dbReference>
<dbReference type="Pfam" id="PF02446">
    <property type="entry name" value="Glyco_hydro_77"/>
    <property type="match status" value="1"/>
</dbReference>
<evidence type="ECO:0000256" key="8">
    <source>
        <dbReference type="ARBA" id="ARBA00031423"/>
    </source>
</evidence>
<dbReference type="SUPFAM" id="SSF51445">
    <property type="entry name" value="(Trans)glycosidases"/>
    <property type="match status" value="1"/>
</dbReference>
<keyword evidence="13" id="KW-1185">Reference proteome</keyword>
<evidence type="ECO:0000259" key="11">
    <source>
        <dbReference type="Pfam" id="PF21226"/>
    </source>
</evidence>
<dbReference type="GO" id="GO:0005975">
    <property type="term" value="P:carbohydrate metabolic process"/>
    <property type="evidence" value="ECO:0007669"/>
    <property type="project" value="InterPro"/>
</dbReference>
<name>A0A4P6F555_9MICO</name>
<evidence type="ECO:0000256" key="6">
    <source>
        <dbReference type="ARBA" id="ARBA00022679"/>
    </source>
</evidence>
<dbReference type="Pfam" id="PF21226">
    <property type="entry name" value="MalQ_N"/>
    <property type="match status" value="1"/>
</dbReference>
<evidence type="ECO:0000256" key="7">
    <source>
        <dbReference type="ARBA" id="ARBA00023277"/>
    </source>
</evidence>
<comment type="catalytic activity">
    <reaction evidence="1 10">
        <text>Transfers a segment of a (1-&gt;4)-alpha-D-glucan to a new position in an acceptor, which may be glucose or a (1-&gt;4)-alpha-D-glucan.</text>
        <dbReference type="EC" id="2.4.1.25"/>
    </reaction>
</comment>
<evidence type="ECO:0000313" key="12">
    <source>
        <dbReference type="EMBL" id="QAY70465.1"/>
    </source>
</evidence>
<gene>
    <name evidence="12" type="primary">malQ</name>
    <name evidence="12" type="ORF">ET471_10860</name>
</gene>
<comment type="similarity">
    <text evidence="2 10">Belongs to the disproportionating enzyme family.</text>
</comment>
<feature type="domain" description="MalQ N-terminal beta-sandwich" evidence="11">
    <location>
        <begin position="75"/>
        <end position="175"/>
    </location>
</feature>
<accession>A0A4P6F555</accession>
<protein>
    <recommendedName>
        <fullName evidence="4 10">4-alpha-glucanotransferase</fullName>
        <ecNumber evidence="3 10">2.4.1.25</ecNumber>
    </recommendedName>
    <alternativeName>
        <fullName evidence="8 10">Amylomaltase</fullName>
    </alternativeName>
    <alternativeName>
        <fullName evidence="9 10">Disproportionating enzyme</fullName>
    </alternativeName>
</protein>
<evidence type="ECO:0000256" key="2">
    <source>
        <dbReference type="ARBA" id="ARBA00005684"/>
    </source>
</evidence>
<evidence type="ECO:0000256" key="5">
    <source>
        <dbReference type="ARBA" id="ARBA00022676"/>
    </source>
</evidence>
<keyword evidence="7 10" id="KW-0119">Carbohydrate metabolism</keyword>
<dbReference type="EC" id="2.4.1.25" evidence="3 10"/>
<evidence type="ECO:0000256" key="1">
    <source>
        <dbReference type="ARBA" id="ARBA00000439"/>
    </source>
</evidence>